<evidence type="ECO:0000313" key="1">
    <source>
        <dbReference type="EMBL" id="WTW25282.1"/>
    </source>
</evidence>
<dbReference type="EMBL" id="CP108341">
    <property type="protein sequence ID" value="WTW25282.1"/>
    <property type="molecule type" value="Genomic_DNA"/>
</dbReference>
<dbReference type="RefSeq" id="WP_405504706.1">
    <property type="nucleotide sequence ID" value="NZ_CP108341.1"/>
</dbReference>
<accession>A0ABZ1MBI3</accession>
<name>A0ABZ1MBI3_STREF</name>
<sequence length="50" mass="5315">MCASWQQYEVAPGGSADSDTGVAAVSRIPGSMEVWWIGAGTSVEGAYWYE</sequence>
<keyword evidence="2" id="KW-1185">Reference proteome</keyword>
<organism evidence="1 2">
    <name type="scientific">Streptomyces purpurascens</name>
    <dbReference type="NCBI Taxonomy" id="1924"/>
    <lineage>
        <taxon>Bacteria</taxon>
        <taxon>Bacillati</taxon>
        <taxon>Actinomycetota</taxon>
        <taxon>Actinomycetes</taxon>
        <taxon>Kitasatosporales</taxon>
        <taxon>Streptomycetaceae</taxon>
        <taxon>Streptomyces</taxon>
    </lineage>
</organism>
<gene>
    <name evidence="1" type="ORF">OHU35_04230</name>
</gene>
<evidence type="ECO:0000313" key="2">
    <source>
        <dbReference type="Proteomes" id="UP001621512"/>
    </source>
</evidence>
<dbReference type="Proteomes" id="UP001621512">
    <property type="component" value="Chromosome"/>
</dbReference>
<reference evidence="1 2" key="1">
    <citation type="submission" date="2022-10" db="EMBL/GenBank/DDBJ databases">
        <title>The complete genomes of actinobacterial strains from the NBC collection.</title>
        <authorList>
            <person name="Joergensen T.S."/>
            <person name="Alvarez Arevalo M."/>
            <person name="Sterndorff E.B."/>
            <person name="Faurdal D."/>
            <person name="Vuksanovic O."/>
            <person name="Mourched A.-S."/>
            <person name="Charusanti P."/>
            <person name="Shaw S."/>
            <person name="Blin K."/>
            <person name="Weber T."/>
        </authorList>
    </citation>
    <scope>NUCLEOTIDE SEQUENCE [LARGE SCALE GENOMIC DNA]</scope>
    <source>
        <strain evidence="1 2">NBC_00017</strain>
    </source>
</reference>
<proteinExistence type="predicted"/>
<protein>
    <submittedName>
        <fullName evidence="1">Uncharacterized protein</fullName>
    </submittedName>
</protein>